<name>A0A9E6MYU6_9PROT</name>
<dbReference type="Proteomes" id="UP000683551">
    <property type="component" value="Chromosome"/>
</dbReference>
<protein>
    <submittedName>
        <fullName evidence="1">Uncharacterized protein</fullName>
    </submittedName>
</protein>
<accession>A0A9E6MYU6</accession>
<evidence type="ECO:0000313" key="1">
    <source>
        <dbReference type="EMBL" id="QWY77958.1"/>
    </source>
</evidence>
<organism evidence="1 2">
    <name type="scientific">Ferrovum myxofaciens</name>
    <dbReference type="NCBI Taxonomy" id="416213"/>
    <lineage>
        <taxon>Bacteria</taxon>
        <taxon>Pseudomonadati</taxon>
        <taxon>Pseudomonadota</taxon>
        <taxon>Betaproteobacteria</taxon>
        <taxon>Ferrovales</taxon>
        <taxon>Ferrovaceae</taxon>
        <taxon>Ferrovum</taxon>
    </lineage>
</organism>
<gene>
    <name evidence="1" type="ORF">JZL65_02400</name>
</gene>
<dbReference type="EMBL" id="CP071137">
    <property type="protein sequence ID" value="QWY77958.1"/>
    <property type="molecule type" value="Genomic_DNA"/>
</dbReference>
<reference evidence="1" key="1">
    <citation type="submission" date="2021-02" db="EMBL/GenBank/DDBJ databases">
        <title>Comparative genomics of Ferrovum myxofaciens strains, predominant extremophile bacteria forming large biofilm stalactites in acid mine ecosystems.</title>
        <authorList>
            <person name="Burkartova K."/>
            <person name="Ridl J."/>
            <person name="Pajer P."/>
            <person name="Falteisek L."/>
        </authorList>
    </citation>
    <scope>NUCLEOTIDE SEQUENCE</scope>
    <source>
        <strain evidence="1">MI1III</strain>
    </source>
</reference>
<dbReference type="AlphaFoldDB" id="A0A9E6MYU6"/>
<sequence length="97" mass="10936">MKTHKAHKTQTSTFSTKFEKFHEGCFDPEAFFAAAVMLSFVQENQDTTTNEELLQTCDPKLLLDLCKHLEAGARRLAWVAGVLHTRTVAKAMEAQTH</sequence>
<evidence type="ECO:0000313" key="2">
    <source>
        <dbReference type="Proteomes" id="UP000683551"/>
    </source>
</evidence>
<proteinExistence type="predicted"/>
<dbReference type="RefSeq" id="WP_273145441.1">
    <property type="nucleotide sequence ID" value="NZ_CP053675.1"/>
</dbReference>